<evidence type="ECO:0000313" key="6">
    <source>
        <dbReference type="EMBL" id="KAE9971503.1"/>
    </source>
</evidence>
<keyword evidence="4" id="KW-0560">Oxidoreductase</keyword>
<dbReference type="Proteomes" id="UP000433883">
    <property type="component" value="Unassembled WGS sequence"/>
</dbReference>
<accession>A0A8H3UL28</accession>
<dbReference type="PANTHER" id="PTHR42973">
    <property type="entry name" value="BINDING OXIDOREDUCTASE, PUTATIVE (AFU_ORTHOLOGUE AFUA_1G17690)-RELATED"/>
    <property type="match status" value="1"/>
</dbReference>
<dbReference type="InterPro" id="IPR016169">
    <property type="entry name" value="FAD-bd_PCMH_sub2"/>
</dbReference>
<evidence type="ECO:0000259" key="5">
    <source>
        <dbReference type="PROSITE" id="PS51387"/>
    </source>
</evidence>
<dbReference type="PROSITE" id="PS51387">
    <property type="entry name" value="FAD_PCMH"/>
    <property type="match status" value="1"/>
</dbReference>
<dbReference type="Pfam" id="PF01565">
    <property type="entry name" value="FAD_binding_4"/>
    <property type="match status" value="1"/>
</dbReference>
<evidence type="ECO:0000256" key="1">
    <source>
        <dbReference type="ARBA" id="ARBA00005466"/>
    </source>
</evidence>
<comment type="caution">
    <text evidence="6">The sequence shown here is derived from an EMBL/GenBank/DDBJ whole genome shotgun (WGS) entry which is preliminary data.</text>
</comment>
<proteinExistence type="inferred from homology"/>
<dbReference type="InterPro" id="IPR006094">
    <property type="entry name" value="Oxid_FAD_bind_N"/>
</dbReference>
<dbReference type="GO" id="GO:0016491">
    <property type="term" value="F:oxidoreductase activity"/>
    <property type="evidence" value="ECO:0007669"/>
    <property type="project" value="UniProtKB-KW"/>
</dbReference>
<dbReference type="InterPro" id="IPR050416">
    <property type="entry name" value="FAD-linked_Oxidoreductase"/>
</dbReference>
<reference evidence="6 7" key="1">
    <citation type="submission" date="2019-11" db="EMBL/GenBank/DDBJ databases">
        <title>Venturia inaequalis Genome Resource.</title>
        <authorList>
            <person name="Lichtner F.J."/>
        </authorList>
    </citation>
    <scope>NUCLEOTIDE SEQUENCE [LARGE SCALE GENOMIC DNA]</scope>
    <source>
        <strain evidence="6">Bline_iso_100314</strain>
    </source>
</reference>
<evidence type="ECO:0000313" key="7">
    <source>
        <dbReference type="Proteomes" id="UP000433883"/>
    </source>
</evidence>
<organism evidence="6 7">
    <name type="scientific">Venturia inaequalis</name>
    <name type="common">Apple scab fungus</name>
    <dbReference type="NCBI Taxonomy" id="5025"/>
    <lineage>
        <taxon>Eukaryota</taxon>
        <taxon>Fungi</taxon>
        <taxon>Dikarya</taxon>
        <taxon>Ascomycota</taxon>
        <taxon>Pezizomycotina</taxon>
        <taxon>Dothideomycetes</taxon>
        <taxon>Pleosporomycetidae</taxon>
        <taxon>Venturiales</taxon>
        <taxon>Venturiaceae</taxon>
        <taxon>Venturia</taxon>
    </lineage>
</organism>
<dbReference type="AlphaFoldDB" id="A0A8H3UL28"/>
<dbReference type="Gene3D" id="3.30.465.10">
    <property type="match status" value="1"/>
</dbReference>
<evidence type="ECO:0000256" key="3">
    <source>
        <dbReference type="ARBA" id="ARBA00022827"/>
    </source>
</evidence>
<feature type="domain" description="FAD-binding PCMH-type" evidence="5">
    <location>
        <begin position="182"/>
        <end position="352"/>
    </location>
</feature>
<keyword evidence="2" id="KW-0285">Flavoprotein</keyword>
<dbReference type="InterPro" id="IPR036318">
    <property type="entry name" value="FAD-bd_PCMH-like_sf"/>
</dbReference>
<dbReference type="EMBL" id="WNWQ01000292">
    <property type="protein sequence ID" value="KAE9971503.1"/>
    <property type="molecule type" value="Genomic_DNA"/>
</dbReference>
<dbReference type="PANTHER" id="PTHR42973:SF54">
    <property type="entry name" value="FAD-BINDING PCMH-TYPE DOMAIN-CONTAINING PROTEIN"/>
    <property type="match status" value="1"/>
</dbReference>
<evidence type="ECO:0000256" key="4">
    <source>
        <dbReference type="ARBA" id="ARBA00023002"/>
    </source>
</evidence>
<dbReference type="SUPFAM" id="SSF56176">
    <property type="entry name" value="FAD-binding/transporter-associated domain-like"/>
    <property type="match status" value="1"/>
</dbReference>
<evidence type="ECO:0000256" key="2">
    <source>
        <dbReference type="ARBA" id="ARBA00022630"/>
    </source>
</evidence>
<keyword evidence="3" id="KW-0274">FAD</keyword>
<sequence length="631" mass="69981">MTIRKSRPCTMYKRIIKKTVVVVVGRGKGIPRKGCFSDLMVSCGTDLSPAQEFRASQSTQLPDAQIVNRRCTFSQNSSNALSDISSDLAARNAIIARQPTEDAVNCSPEEKIKRGIDVNDDADQWRNTVYIGGPRASQQSDQNSPAKVAGSVLLCRDLSQALADRFFAGSEASVSLWSAFQTKVQPLCRIEPKDSSDVAKALEVARRYECHFAILGGGVSPYRGASSIDQGITIDMRRMKNIAFVAETAVRVEAGSVWGEVYRALGPFNMSATGTRSSSTGVVGSILGGGISFFSEYHGWACDKVMAFEVVLANSTIVQASLTSHPDLFWSLKGGGNNFGVVTSVVLEVFEHPPTWYTFQLFNMDVRDIVFDRLEKHSSDMPLGVWHIATTLEWHVPSQRYVVSERMVASELPHLPEKISAVGENGQSREAPVVQTNSYRRTILEMAQKMQAANPKGLFNFFGSVTVKSKAKVFMAIASIFQEEVDEIKAESDLGINIVYNPLTRSALRQMKQNGGNALGLEEEDGPLTVININLRWSDESSEVRMRQFMRSLIRRFSQTAREMNMLHPYVFQNHAFEEQDVFAGSGDEKLSRLMKIRRSVDPDGVFQSLQPGYFKLEQGMKRKGMPKSEL</sequence>
<dbReference type="GO" id="GO:0071949">
    <property type="term" value="F:FAD binding"/>
    <property type="evidence" value="ECO:0007669"/>
    <property type="project" value="InterPro"/>
</dbReference>
<gene>
    <name evidence="6" type="ORF">BLS_004420</name>
</gene>
<name>A0A8H3UL28_VENIN</name>
<dbReference type="InterPro" id="IPR016166">
    <property type="entry name" value="FAD-bd_PCMH"/>
</dbReference>
<protein>
    <recommendedName>
        <fullName evidence="5">FAD-binding PCMH-type domain-containing protein</fullName>
    </recommendedName>
</protein>
<comment type="similarity">
    <text evidence="1">Belongs to the oxygen-dependent FAD-linked oxidoreductase family.</text>
</comment>